<organism evidence="2 3">
    <name type="scientific">Levilinea saccharolytica</name>
    <dbReference type="NCBI Taxonomy" id="229921"/>
    <lineage>
        <taxon>Bacteria</taxon>
        <taxon>Bacillati</taxon>
        <taxon>Chloroflexota</taxon>
        <taxon>Anaerolineae</taxon>
        <taxon>Anaerolineales</taxon>
        <taxon>Anaerolineaceae</taxon>
        <taxon>Levilinea</taxon>
    </lineage>
</organism>
<dbReference type="RefSeq" id="WP_062417021.1">
    <property type="nucleotide sequence ID" value="NZ_DF967974.1"/>
</dbReference>
<name>A0A0P6X849_9CHLR</name>
<dbReference type="PATRIC" id="fig|229921.5.peg.72"/>
<dbReference type="Pfam" id="PF13228">
    <property type="entry name" value="DUF4037"/>
    <property type="match status" value="1"/>
</dbReference>
<dbReference type="STRING" id="229921.ADN01_17250"/>
<protein>
    <recommendedName>
        <fullName evidence="1">DUF4037 domain-containing protein</fullName>
    </recommendedName>
</protein>
<proteinExistence type="predicted"/>
<evidence type="ECO:0000313" key="3">
    <source>
        <dbReference type="Proteomes" id="UP000050501"/>
    </source>
</evidence>
<dbReference type="InterPro" id="IPR025117">
    <property type="entry name" value="DUF4037"/>
</dbReference>
<comment type="caution">
    <text evidence="2">The sequence shown here is derived from an EMBL/GenBank/DDBJ whole genome shotgun (WGS) entry which is preliminary data.</text>
</comment>
<evidence type="ECO:0000259" key="1">
    <source>
        <dbReference type="Pfam" id="PF13228"/>
    </source>
</evidence>
<accession>A0A0P6X849</accession>
<dbReference type="AlphaFoldDB" id="A0A0P6X849"/>
<sequence length="370" mass="41460">MSSENWAVSPLPFLPGQELCQQYYQQAVLPILQRGFPGLPHTAALVGYGSDVLGYDTPLSRDHMWGPRLVLFLPEDASESLRARLIAALGRELPTQFYGYPTHFSDPDGEGVRIPTPIESGPVDPLIALTTLSAFTQQELGITPQQALTPADWLTFAEQRLLGVTAGRVYHDDLGLEALRSRLAYYPDPVWRYLLACQWMRLSQEEPFVGRTHSAGDELGSRLITARLCQDVMRLAFLLERRYAPYSKWFGTAFQRLDLAAQLSPYLQGALEAPDFPRREAQLCGAYETLARAHNDLGLTPALEPSCSLFHQRPFRVLHAERFAAALQETLRDPWLRALPLYGGLNQYCTTTDILESPAAWRRLQGLYGG</sequence>
<dbReference type="OrthoDB" id="3030at2"/>
<gene>
    <name evidence="2" type="ORF">ADN01_17250</name>
</gene>
<evidence type="ECO:0000313" key="2">
    <source>
        <dbReference type="EMBL" id="KPL75600.1"/>
    </source>
</evidence>
<dbReference type="Proteomes" id="UP000050501">
    <property type="component" value="Unassembled WGS sequence"/>
</dbReference>
<feature type="domain" description="DUF4037" evidence="1">
    <location>
        <begin position="153"/>
        <end position="250"/>
    </location>
</feature>
<keyword evidence="3" id="KW-1185">Reference proteome</keyword>
<dbReference type="EMBL" id="LGCM01000065">
    <property type="protein sequence ID" value="KPL75600.1"/>
    <property type="molecule type" value="Genomic_DNA"/>
</dbReference>
<reference evidence="2 3" key="1">
    <citation type="submission" date="2015-07" db="EMBL/GenBank/DDBJ databases">
        <title>Genome sequence of Levilinea saccharolytica DSM 16555.</title>
        <authorList>
            <person name="Hemp J."/>
            <person name="Ward L.M."/>
            <person name="Pace L.A."/>
            <person name="Fischer W.W."/>
        </authorList>
    </citation>
    <scope>NUCLEOTIDE SEQUENCE [LARGE SCALE GENOMIC DNA]</scope>
    <source>
        <strain evidence="2 3">KIBI-1</strain>
    </source>
</reference>